<evidence type="ECO:0000256" key="5">
    <source>
        <dbReference type="ARBA" id="ARBA00022989"/>
    </source>
</evidence>
<name>S2E5C5_9ARCH</name>
<dbReference type="PATRIC" id="fig|859192.6.peg.1992"/>
<comment type="caution">
    <text evidence="9">The sequence shown here is derived from an EMBL/GenBank/DDBJ whole genome shotgun (WGS) entry which is preliminary data.</text>
</comment>
<evidence type="ECO:0000256" key="6">
    <source>
        <dbReference type="ARBA" id="ARBA00023136"/>
    </source>
</evidence>
<keyword evidence="5 7" id="KW-1133">Transmembrane helix</keyword>
<feature type="transmembrane region" description="Helical" evidence="7">
    <location>
        <begin position="7"/>
        <end position="29"/>
    </location>
</feature>
<evidence type="ECO:0000259" key="8">
    <source>
        <dbReference type="PROSITE" id="PS50928"/>
    </source>
</evidence>
<dbReference type="PANTHER" id="PTHR30465">
    <property type="entry name" value="INNER MEMBRANE ABC TRANSPORTER"/>
    <property type="match status" value="1"/>
</dbReference>
<evidence type="ECO:0000256" key="2">
    <source>
        <dbReference type="ARBA" id="ARBA00022448"/>
    </source>
</evidence>
<dbReference type="GO" id="GO:0055085">
    <property type="term" value="P:transmembrane transport"/>
    <property type="evidence" value="ECO:0007669"/>
    <property type="project" value="InterPro"/>
</dbReference>
<dbReference type="Proteomes" id="UP000014065">
    <property type="component" value="Unassembled WGS sequence"/>
</dbReference>
<dbReference type="AlphaFoldDB" id="S2E5C5"/>
<dbReference type="Gene3D" id="1.10.3720.10">
    <property type="entry name" value="MetI-like"/>
    <property type="match status" value="1"/>
</dbReference>
<dbReference type="CDD" id="cd06261">
    <property type="entry name" value="TM_PBP2"/>
    <property type="match status" value="1"/>
</dbReference>
<dbReference type="Pfam" id="PF00528">
    <property type="entry name" value="BPD_transp_1"/>
    <property type="match status" value="1"/>
</dbReference>
<feature type="domain" description="ABC transmembrane type-1" evidence="8">
    <location>
        <begin position="127"/>
        <end position="340"/>
    </location>
</feature>
<feature type="transmembrane region" description="Helical" evidence="7">
    <location>
        <begin position="214"/>
        <end position="235"/>
    </location>
</feature>
<keyword evidence="10" id="KW-1185">Reference proteome</keyword>
<proteinExistence type="inferred from homology"/>
<protein>
    <submittedName>
        <fullName evidence="9">ABC transporter, permease protein</fullName>
    </submittedName>
</protein>
<dbReference type="PANTHER" id="PTHR30465:SF45">
    <property type="entry name" value="BINDING-PROTEIN-DEPENDENT TRANSPORT SYSTEMS INNER MEMBRANE COMPONENT"/>
    <property type="match status" value="1"/>
</dbReference>
<gene>
    <name evidence="9" type="ORF">BG20_I1355</name>
</gene>
<keyword evidence="4 7" id="KW-0812">Transmembrane</keyword>
<feature type="transmembrane region" description="Helical" evidence="7">
    <location>
        <begin position="131"/>
        <end position="153"/>
    </location>
</feature>
<feature type="transmembrane region" description="Helical" evidence="7">
    <location>
        <begin position="275"/>
        <end position="297"/>
    </location>
</feature>
<dbReference type="EMBL" id="AHJG01000272">
    <property type="protein sequence ID" value="EPA04686.1"/>
    <property type="molecule type" value="Genomic_DNA"/>
</dbReference>
<dbReference type="SUPFAM" id="SSF161098">
    <property type="entry name" value="MetI-like"/>
    <property type="match status" value="1"/>
</dbReference>
<dbReference type="GO" id="GO:0005886">
    <property type="term" value="C:plasma membrane"/>
    <property type="evidence" value="ECO:0007669"/>
    <property type="project" value="UniProtKB-SubCell"/>
</dbReference>
<keyword evidence="6 7" id="KW-0472">Membrane</keyword>
<keyword evidence="3" id="KW-1003">Cell membrane</keyword>
<accession>S2E5C5</accession>
<evidence type="ECO:0000256" key="7">
    <source>
        <dbReference type="RuleBase" id="RU363032"/>
    </source>
</evidence>
<organism evidence="9 10">
    <name type="scientific">Candidatus Nitrosarchaeum limnium BG20</name>
    <dbReference type="NCBI Taxonomy" id="859192"/>
    <lineage>
        <taxon>Archaea</taxon>
        <taxon>Nitrososphaerota</taxon>
        <taxon>Nitrososphaeria</taxon>
        <taxon>Nitrosopumilales</taxon>
        <taxon>Nitrosopumilaceae</taxon>
        <taxon>Nitrosarchaeum</taxon>
    </lineage>
</organism>
<reference evidence="9 10" key="1">
    <citation type="journal article" date="2012" name="J. Bacteriol.">
        <title>Genome Sequence of "Candidatus Nitrosoarchaeum limnia" BG20, a Low-Salinity Ammonia-Oxidizing Archaeon from the San Francisco Bay Estuary.</title>
        <authorList>
            <person name="Mosier A.C."/>
            <person name="Allen E.E."/>
            <person name="Kim M."/>
            <person name="Ferriera S."/>
            <person name="Francis C.A."/>
        </authorList>
    </citation>
    <scope>NUCLEOTIDE SEQUENCE [LARGE SCALE GENOMIC DNA]</scope>
    <source>
        <strain evidence="9 10">BG20</strain>
    </source>
</reference>
<feature type="transmembrane region" description="Helical" evidence="7">
    <location>
        <begin position="174"/>
        <end position="194"/>
    </location>
</feature>
<keyword evidence="2 7" id="KW-0813">Transport</keyword>
<evidence type="ECO:0000313" key="10">
    <source>
        <dbReference type="Proteomes" id="UP000014065"/>
    </source>
</evidence>
<dbReference type="InterPro" id="IPR035906">
    <property type="entry name" value="MetI-like_sf"/>
</dbReference>
<sequence>MTLKRYVATRLITMFVVLMITLLITIALVGSNMDSILKQGVAFQVREEITKNPKIAESFSSVDEFEAFIQNQIQQKIKTLGLEEPWYSPQRIGLTMYKILFLDFGHATFLTSDSGSSDVKEIIFEKLPRTILLFTTATIIISAIGIFLGAFSGSKVGSIIDRITSSFAIISSSFPVWWIGMLMIFLFSFVYHIFPSRATPLIPSSDPNYIGSLLYHMTLPLITIVIIGFGSWAYLVRNFIVGIMQEDFIIAKKTIGIDQRKIVYTHALKNAAPPIITILALSLSGSLGGAIITEAVFDWPGMGRLYFEAITVMDLPVIIGSTYILTVFFLISIFVADLLYGYFDPRVRTG</sequence>
<dbReference type="PROSITE" id="PS50928">
    <property type="entry name" value="ABC_TM1"/>
    <property type="match status" value="1"/>
</dbReference>
<evidence type="ECO:0000313" key="9">
    <source>
        <dbReference type="EMBL" id="EPA04686.1"/>
    </source>
</evidence>
<dbReference type="InterPro" id="IPR000515">
    <property type="entry name" value="MetI-like"/>
</dbReference>
<feature type="transmembrane region" description="Helical" evidence="7">
    <location>
        <begin position="317"/>
        <end position="343"/>
    </location>
</feature>
<evidence type="ECO:0000256" key="4">
    <source>
        <dbReference type="ARBA" id="ARBA00022692"/>
    </source>
</evidence>
<evidence type="ECO:0000256" key="3">
    <source>
        <dbReference type="ARBA" id="ARBA00022475"/>
    </source>
</evidence>
<comment type="similarity">
    <text evidence="7">Belongs to the binding-protein-dependent transport system permease family.</text>
</comment>
<comment type="subcellular location">
    <subcellularLocation>
        <location evidence="1 7">Cell membrane</location>
        <topology evidence="1 7">Multi-pass membrane protein</topology>
    </subcellularLocation>
</comment>
<evidence type="ECO:0000256" key="1">
    <source>
        <dbReference type="ARBA" id="ARBA00004651"/>
    </source>
</evidence>